<dbReference type="EMBL" id="HBGE01042996">
    <property type="protein sequence ID" value="CAD9138910.1"/>
    <property type="molecule type" value="Transcribed_RNA"/>
</dbReference>
<feature type="region of interest" description="Disordered" evidence="1">
    <location>
        <begin position="101"/>
        <end position="149"/>
    </location>
</feature>
<organism evidence="2">
    <name type="scientific">Alexandrium catenella</name>
    <name type="common">Red tide dinoflagellate</name>
    <name type="synonym">Gonyaulax catenella</name>
    <dbReference type="NCBI Taxonomy" id="2925"/>
    <lineage>
        <taxon>Eukaryota</taxon>
        <taxon>Sar</taxon>
        <taxon>Alveolata</taxon>
        <taxon>Dinophyceae</taxon>
        <taxon>Gonyaulacales</taxon>
        <taxon>Pyrocystaceae</taxon>
        <taxon>Alexandrium</taxon>
    </lineage>
</organism>
<reference evidence="2" key="1">
    <citation type="submission" date="2021-01" db="EMBL/GenBank/DDBJ databases">
        <authorList>
            <person name="Corre E."/>
            <person name="Pelletier E."/>
            <person name="Niang G."/>
            <person name="Scheremetjew M."/>
            <person name="Finn R."/>
            <person name="Kale V."/>
            <person name="Holt S."/>
            <person name="Cochrane G."/>
            <person name="Meng A."/>
            <person name="Brown T."/>
            <person name="Cohen L."/>
        </authorList>
    </citation>
    <scope>NUCLEOTIDE SEQUENCE</scope>
    <source>
        <strain evidence="2">OF101</strain>
    </source>
</reference>
<evidence type="ECO:0000256" key="1">
    <source>
        <dbReference type="SAM" id="MobiDB-lite"/>
    </source>
</evidence>
<sequence length="194" mass="20590">MGPFDPDNPFKGSWRCESIDSEEEESSDPGEGQSTAAARARDWPAERARHVRAEEVDEDAPEQLSEQGLRQRLAERGLGVPPWCADRAALIELAKTLDCTSPVSTAGCRTPARRLNDSGPGSEAATPLSSQPMAIPNLPQGGQVESSGGVDVLQGLSDFELHEMLAASGLPVSGALTRAELEERLLRSQSTGLG</sequence>
<feature type="region of interest" description="Disordered" evidence="1">
    <location>
        <begin position="1"/>
        <end position="68"/>
    </location>
</feature>
<gene>
    <name evidence="2" type="ORF">ACAT0790_LOCUS25939</name>
</gene>
<name>A0A7S1MRE3_ALECA</name>
<feature type="compositionally biased region" description="Acidic residues" evidence="1">
    <location>
        <begin position="19"/>
        <end position="28"/>
    </location>
</feature>
<dbReference type="AlphaFoldDB" id="A0A7S1MRE3"/>
<evidence type="ECO:0000313" key="2">
    <source>
        <dbReference type="EMBL" id="CAD9138910.1"/>
    </source>
</evidence>
<protein>
    <submittedName>
        <fullName evidence="2">Uncharacterized protein</fullName>
    </submittedName>
</protein>
<proteinExistence type="predicted"/>
<accession>A0A7S1MRE3</accession>
<feature type="compositionally biased region" description="Basic and acidic residues" evidence="1">
    <location>
        <begin position="39"/>
        <end position="54"/>
    </location>
</feature>